<dbReference type="GO" id="GO:0006313">
    <property type="term" value="P:DNA transposition"/>
    <property type="evidence" value="ECO:0007669"/>
    <property type="project" value="InterPro"/>
</dbReference>
<dbReference type="Gene3D" id="3.30.70.1290">
    <property type="entry name" value="Transposase IS200-like"/>
    <property type="match status" value="1"/>
</dbReference>
<dbReference type="OrthoDB" id="9794403at2"/>
<name>A0A2S9GTI5_9BURK</name>
<gene>
    <name evidence="2" type="ORF">S2091_4323</name>
</gene>
<dbReference type="AlphaFoldDB" id="A0A2S9GTI5"/>
<dbReference type="InterPro" id="IPR052715">
    <property type="entry name" value="RAYT_transposase"/>
</dbReference>
<dbReference type="GO" id="GO:0043565">
    <property type="term" value="F:sequence-specific DNA binding"/>
    <property type="evidence" value="ECO:0007669"/>
    <property type="project" value="TreeGrafter"/>
</dbReference>
<organism evidence="2 3">
    <name type="scientific">Solimicrobium silvestre</name>
    <dbReference type="NCBI Taxonomy" id="2099400"/>
    <lineage>
        <taxon>Bacteria</taxon>
        <taxon>Pseudomonadati</taxon>
        <taxon>Pseudomonadota</taxon>
        <taxon>Betaproteobacteria</taxon>
        <taxon>Burkholderiales</taxon>
        <taxon>Oxalobacteraceae</taxon>
        <taxon>Solimicrobium</taxon>
    </lineage>
</organism>
<reference evidence="2 3" key="1">
    <citation type="submission" date="2018-02" db="EMBL/GenBank/DDBJ databases">
        <title>Solimicrobium silvestre gen. nov., sp. nov., isolated from alpine forest soil.</title>
        <authorList>
            <person name="Margesin R."/>
            <person name="Albuquerque L."/>
            <person name="Zhang D.-C."/>
            <person name="Froufe H.J.C."/>
            <person name="Severino R."/>
            <person name="Roxo I."/>
            <person name="Egas C."/>
            <person name="Da Costa M.S."/>
        </authorList>
    </citation>
    <scope>NUCLEOTIDE SEQUENCE [LARGE SCALE GENOMIC DNA]</scope>
    <source>
        <strain evidence="2 3">S20-91</strain>
    </source>
</reference>
<dbReference type="Proteomes" id="UP000237839">
    <property type="component" value="Unassembled WGS sequence"/>
</dbReference>
<protein>
    <recommendedName>
        <fullName evidence="1">Transposase IS200-like domain-containing protein</fullName>
    </recommendedName>
</protein>
<dbReference type="PANTHER" id="PTHR36966:SF1">
    <property type="entry name" value="REP-ASSOCIATED TYROSINE TRANSPOSASE"/>
    <property type="match status" value="1"/>
</dbReference>
<dbReference type="InterPro" id="IPR036515">
    <property type="entry name" value="Transposase_17_sf"/>
</dbReference>
<dbReference type="InterPro" id="IPR002686">
    <property type="entry name" value="Transposase_17"/>
</dbReference>
<dbReference type="RefSeq" id="WP_105534054.1">
    <property type="nucleotide sequence ID" value="NZ_PUGF01000031.1"/>
</dbReference>
<proteinExistence type="predicted"/>
<dbReference type="SMART" id="SM01321">
    <property type="entry name" value="Y1_Tnp"/>
    <property type="match status" value="1"/>
</dbReference>
<evidence type="ECO:0000313" key="2">
    <source>
        <dbReference type="EMBL" id="PRC91027.1"/>
    </source>
</evidence>
<dbReference type="EMBL" id="PUGF01000031">
    <property type="protein sequence ID" value="PRC91027.1"/>
    <property type="molecule type" value="Genomic_DNA"/>
</dbReference>
<accession>A0A2S9GTI5</accession>
<keyword evidence="3" id="KW-1185">Reference proteome</keyword>
<sequence length="190" mass="21725">MKPNLPSRQSLRLKDYDYSLPGLYFITICSDRRIPLFGQIADDQMSLNGAGEMIAKRWMELPLRYPKIELHEFIVMPNHLHGILQINPMVKIVGASLVGALGISTENSEPPVSTSAPVVTIGQIVGAFKSLTTNDYVQGVRDNGWPKFNKKIWQRNFYEHVIRNEKSYLSIAEYIQTNPQRWLDDIYCVL</sequence>
<evidence type="ECO:0000259" key="1">
    <source>
        <dbReference type="SMART" id="SM01321"/>
    </source>
</evidence>
<dbReference type="PANTHER" id="PTHR36966">
    <property type="entry name" value="REP-ASSOCIATED TYROSINE TRANSPOSASE"/>
    <property type="match status" value="1"/>
</dbReference>
<dbReference type="GO" id="GO:0004803">
    <property type="term" value="F:transposase activity"/>
    <property type="evidence" value="ECO:0007669"/>
    <property type="project" value="InterPro"/>
</dbReference>
<comment type="caution">
    <text evidence="2">The sequence shown here is derived from an EMBL/GenBank/DDBJ whole genome shotgun (WGS) entry which is preliminary data.</text>
</comment>
<evidence type="ECO:0000313" key="3">
    <source>
        <dbReference type="Proteomes" id="UP000237839"/>
    </source>
</evidence>
<feature type="domain" description="Transposase IS200-like" evidence="1">
    <location>
        <begin position="20"/>
        <end position="178"/>
    </location>
</feature>
<dbReference type="SUPFAM" id="SSF143422">
    <property type="entry name" value="Transposase IS200-like"/>
    <property type="match status" value="1"/>
</dbReference>